<dbReference type="InterPro" id="IPR036259">
    <property type="entry name" value="MFS_trans_sf"/>
</dbReference>
<proteinExistence type="predicted"/>
<dbReference type="InterPro" id="IPR020846">
    <property type="entry name" value="MFS_dom"/>
</dbReference>
<feature type="transmembrane region" description="Helical" evidence="7">
    <location>
        <begin position="187"/>
        <end position="208"/>
    </location>
</feature>
<dbReference type="EMBL" id="JAADJG010001309">
    <property type="protein sequence ID" value="KAF4418525.1"/>
    <property type="molecule type" value="Genomic_DNA"/>
</dbReference>
<feature type="transmembrane region" description="Helical" evidence="7">
    <location>
        <begin position="293"/>
        <end position="313"/>
    </location>
</feature>
<keyword evidence="2 7" id="KW-0812">Transmembrane</keyword>
<accession>A0A8H4JDF0</accession>
<dbReference type="Gene3D" id="1.20.1250.20">
    <property type="entry name" value="MFS general substrate transporter like domains"/>
    <property type="match status" value="1"/>
</dbReference>
<dbReference type="GO" id="GO:0005886">
    <property type="term" value="C:plasma membrane"/>
    <property type="evidence" value="ECO:0007669"/>
    <property type="project" value="TreeGrafter"/>
</dbReference>
<dbReference type="PROSITE" id="PS50850">
    <property type="entry name" value="MFS"/>
    <property type="match status" value="1"/>
</dbReference>
<evidence type="ECO:0000256" key="1">
    <source>
        <dbReference type="ARBA" id="ARBA00004141"/>
    </source>
</evidence>
<keyword evidence="4 7" id="KW-0472">Membrane</keyword>
<feature type="domain" description="Major facilitator superfamily (MFS) profile" evidence="8">
    <location>
        <begin position="64"/>
        <end position="558"/>
    </location>
</feature>
<evidence type="ECO:0000256" key="5">
    <source>
        <dbReference type="ARBA" id="ARBA00023180"/>
    </source>
</evidence>
<feature type="transmembrane region" description="Helical" evidence="7">
    <location>
        <begin position="128"/>
        <end position="148"/>
    </location>
</feature>
<dbReference type="InterPro" id="IPR011701">
    <property type="entry name" value="MFS"/>
</dbReference>
<dbReference type="Gene3D" id="1.20.1720.10">
    <property type="entry name" value="Multidrug resistance protein D"/>
    <property type="match status" value="1"/>
</dbReference>
<feature type="transmembrane region" description="Helical" evidence="7">
    <location>
        <begin position="61"/>
        <end position="86"/>
    </location>
</feature>
<dbReference type="GO" id="GO:0022857">
    <property type="term" value="F:transmembrane transporter activity"/>
    <property type="evidence" value="ECO:0007669"/>
    <property type="project" value="InterPro"/>
</dbReference>
<keyword evidence="10" id="KW-1185">Reference proteome</keyword>
<gene>
    <name evidence="9" type="ORF">F53441_14474</name>
</gene>
<dbReference type="Proteomes" id="UP000605986">
    <property type="component" value="Unassembled WGS sequence"/>
</dbReference>
<feature type="transmembrane region" description="Helical" evidence="7">
    <location>
        <begin position="154"/>
        <end position="175"/>
    </location>
</feature>
<evidence type="ECO:0000256" key="4">
    <source>
        <dbReference type="ARBA" id="ARBA00023136"/>
    </source>
</evidence>
<dbReference type="Pfam" id="PF07690">
    <property type="entry name" value="MFS_1"/>
    <property type="match status" value="1"/>
</dbReference>
<feature type="compositionally biased region" description="Polar residues" evidence="6">
    <location>
        <begin position="1"/>
        <end position="27"/>
    </location>
</feature>
<dbReference type="CDD" id="cd17502">
    <property type="entry name" value="MFS_Azr1_MDR_like"/>
    <property type="match status" value="1"/>
</dbReference>
<comment type="subcellular location">
    <subcellularLocation>
        <location evidence="1">Membrane</location>
        <topology evidence="1">Multi-pass membrane protein</topology>
    </subcellularLocation>
</comment>
<evidence type="ECO:0000259" key="8">
    <source>
        <dbReference type="PROSITE" id="PS50850"/>
    </source>
</evidence>
<name>A0A8H4JDF0_9HYPO</name>
<protein>
    <submittedName>
        <fullName evidence="9">Major facilitator superfamily transporter</fullName>
    </submittedName>
</protein>
<organism evidence="9 10">
    <name type="scientific">Fusarium austroafricanum</name>
    <dbReference type="NCBI Taxonomy" id="2364996"/>
    <lineage>
        <taxon>Eukaryota</taxon>
        <taxon>Fungi</taxon>
        <taxon>Dikarya</taxon>
        <taxon>Ascomycota</taxon>
        <taxon>Pezizomycotina</taxon>
        <taxon>Sordariomycetes</taxon>
        <taxon>Hypocreomycetidae</taxon>
        <taxon>Hypocreales</taxon>
        <taxon>Nectriaceae</taxon>
        <taxon>Fusarium</taxon>
        <taxon>Fusarium concolor species complex</taxon>
    </lineage>
</organism>
<keyword evidence="3 7" id="KW-1133">Transmembrane helix</keyword>
<dbReference type="AlphaFoldDB" id="A0A8H4JDF0"/>
<evidence type="ECO:0000256" key="3">
    <source>
        <dbReference type="ARBA" id="ARBA00022989"/>
    </source>
</evidence>
<evidence type="ECO:0000313" key="10">
    <source>
        <dbReference type="Proteomes" id="UP000605986"/>
    </source>
</evidence>
<dbReference type="PANTHER" id="PTHR23501">
    <property type="entry name" value="MAJOR FACILITATOR SUPERFAMILY"/>
    <property type="match status" value="1"/>
</dbReference>
<keyword evidence="5" id="KW-0325">Glycoprotein</keyword>
<evidence type="ECO:0000256" key="2">
    <source>
        <dbReference type="ARBA" id="ARBA00022692"/>
    </source>
</evidence>
<feature type="transmembrane region" description="Helical" evidence="7">
    <location>
        <begin position="397"/>
        <end position="415"/>
    </location>
</feature>
<dbReference type="SUPFAM" id="SSF103473">
    <property type="entry name" value="MFS general substrate transporter"/>
    <property type="match status" value="1"/>
</dbReference>
<dbReference type="OrthoDB" id="10021397at2759"/>
<feature type="transmembrane region" description="Helical" evidence="7">
    <location>
        <begin position="371"/>
        <end position="390"/>
    </location>
</feature>
<evidence type="ECO:0000313" key="9">
    <source>
        <dbReference type="EMBL" id="KAF4418525.1"/>
    </source>
</evidence>
<feature type="transmembrane region" description="Helical" evidence="7">
    <location>
        <begin position="214"/>
        <end position="237"/>
    </location>
</feature>
<feature type="transmembrane region" description="Helical" evidence="7">
    <location>
        <begin position="333"/>
        <end position="351"/>
    </location>
</feature>
<comment type="caution">
    <text evidence="9">The sequence shown here is derived from an EMBL/GenBank/DDBJ whole genome shotgun (WGS) entry which is preliminary data.</text>
</comment>
<feature type="transmembrane region" description="Helical" evidence="7">
    <location>
        <begin position="258"/>
        <end position="281"/>
    </location>
</feature>
<feature type="region of interest" description="Disordered" evidence="6">
    <location>
        <begin position="1"/>
        <end position="47"/>
    </location>
</feature>
<reference evidence="9" key="1">
    <citation type="submission" date="2020-01" db="EMBL/GenBank/DDBJ databases">
        <title>Identification and distribution of gene clusters putatively required for synthesis of sphingolipid metabolism inhibitors in phylogenetically diverse species of the filamentous fungus Fusarium.</title>
        <authorList>
            <person name="Kim H.-S."/>
            <person name="Busman M."/>
            <person name="Brown D.W."/>
            <person name="Divon H."/>
            <person name="Uhlig S."/>
            <person name="Proctor R.H."/>
        </authorList>
    </citation>
    <scope>NUCLEOTIDE SEQUENCE</scope>
    <source>
        <strain evidence="9">NRRL 53441</strain>
    </source>
</reference>
<dbReference type="PANTHER" id="PTHR23501:SF198">
    <property type="entry name" value="AZOLE RESISTANCE PROTEIN 1-RELATED"/>
    <property type="match status" value="1"/>
</dbReference>
<dbReference type="PRINTS" id="PR01036">
    <property type="entry name" value="TCRTETB"/>
</dbReference>
<evidence type="ECO:0000256" key="6">
    <source>
        <dbReference type="SAM" id="MobiDB-lite"/>
    </source>
</evidence>
<sequence length="575" mass="61311">MLRTTSIQDVSESQLRAATEASASDSVPNGAEANDGETTDMQQGQGSFEIDGTTYPTGLRLALVVLALFASVFIVAISQTILATAIPTITTVFRSYNDIAWYNAGEQITAVALQLPFGRTYSHFNNKWTFLTSVAVFLLGSAVCGSAPTSVALIVGRAIQGVGLAGVFGGSFIIIAHSTPLRKRSLFAGLFGAAYAIASVVGPIIGGVITTRASWRWCFYLNLPIGAIVILVIFFCLPPSVGRTSTEIKKMNWSQIILLFDPLGTALLLTALVCLMLALQWGGGEHPWSSDRVIAVLVVFGATLLPWMALQYFQGDDATVPLSLVKQRSVAAANLYLLFLNGSFGIFIFYLPVWFQTISEDSAESSGLKQLALSISTALSSIIAGGLVVLMGYYNPFVILGSLFVTAGAALLLNIKTDTGLGVLIGAQILHGTGVGIGAEQANVAVQTVLPDVKIARGTTLTLFTRLMGIALFTPIAQNVLKQELTKSLGKSVVASVYDAGGVTDMSENLRKIFGSDTSAYQSALNHVNHALTRTYLLAMILGAISTLFALLVEWKSVKKEKREIEDMKEKKGKE</sequence>
<evidence type="ECO:0000256" key="7">
    <source>
        <dbReference type="SAM" id="Phobius"/>
    </source>
</evidence>
<feature type="transmembrane region" description="Helical" evidence="7">
    <location>
        <begin position="535"/>
        <end position="553"/>
    </location>
</feature>